<dbReference type="InterPro" id="IPR004087">
    <property type="entry name" value="KH_dom"/>
</dbReference>
<dbReference type="EMBL" id="CAJOBA010000831">
    <property type="protein sequence ID" value="CAF3559409.1"/>
    <property type="molecule type" value="Genomic_DNA"/>
</dbReference>
<evidence type="ECO:0000256" key="3">
    <source>
        <dbReference type="SAM" id="Coils"/>
    </source>
</evidence>
<dbReference type="PROSITE" id="PS50084">
    <property type="entry name" value="KH_TYPE_1"/>
    <property type="match status" value="2"/>
</dbReference>
<reference evidence="5" key="1">
    <citation type="submission" date="2021-02" db="EMBL/GenBank/DDBJ databases">
        <authorList>
            <person name="Nowell W R."/>
        </authorList>
    </citation>
    <scope>NUCLEOTIDE SEQUENCE</scope>
</reference>
<keyword evidence="2" id="KW-0694">RNA-binding</keyword>
<keyword evidence="1" id="KW-0677">Repeat</keyword>
<dbReference type="EMBL" id="CAJNOK010000831">
    <property type="protein sequence ID" value="CAF0778072.1"/>
    <property type="molecule type" value="Genomic_DNA"/>
</dbReference>
<evidence type="ECO:0000256" key="2">
    <source>
        <dbReference type="PROSITE-ProRule" id="PRU00117"/>
    </source>
</evidence>
<feature type="domain" description="K Homology" evidence="4">
    <location>
        <begin position="450"/>
        <end position="522"/>
    </location>
</feature>
<name>A0A8S2D147_9BILA</name>
<gene>
    <name evidence="5" type="ORF">OVA965_LOCUS3452</name>
    <name evidence="6" type="ORF">TMI583_LOCUS3451</name>
</gene>
<dbReference type="Proteomes" id="UP000682733">
    <property type="component" value="Unassembled WGS sequence"/>
</dbReference>
<feature type="coiled-coil region" evidence="3">
    <location>
        <begin position="133"/>
        <end position="160"/>
    </location>
</feature>
<dbReference type="Pfam" id="PF00013">
    <property type="entry name" value="KH_1"/>
    <property type="match status" value="1"/>
</dbReference>
<proteinExistence type="predicted"/>
<comment type="caution">
    <text evidence="5">The sequence shown here is derived from an EMBL/GenBank/DDBJ whole genome shotgun (WGS) entry which is preliminary data.</text>
</comment>
<dbReference type="SMART" id="SM00322">
    <property type="entry name" value="KH"/>
    <property type="match status" value="2"/>
</dbReference>
<keyword evidence="3" id="KW-0175">Coiled coil</keyword>
<dbReference type="InterPro" id="IPR004088">
    <property type="entry name" value="KH_dom_type_1"/>
</dbReference>
<protein>
    <recommendedName>
        <fullName evidence="4">K Homology domain-containing protein</fullName>
    </recommendedName>
</protein>
<dbReference type="PANTHER" id="PTHR10288">
    <property type="entry name" value="KH DOMAIN CONTAINING RNA BINDING PROTEIN"/>
    <property type="match status" value="1"/>
</dbReference>
<organism evidence="5 7">
    <name type="scientific">Didymodactylos carnosus</name>
    <dbReference type="NCBI Taxonomy" id="1234261"/>
    <lineage>
        <taxon>Eukaryota</taxon>
        <taxon>Metazoa</taxon>
        <taxon>Spiralia</taxon>
        <taxon>Gnathifera</taxon>
        <taxon>Rotifera</taxon>
        <taxon>Eurotatoria</taxon>
        <taxon>Bdelloidea</taxon>
        <taxon>Philodinida</taxon>
        <taxon>Philodinidae</taxon>
        <taxon>Didymodactylos</taxon>
    </lineage>
</organism>
<dbReference type="Proteomes" id="UP000677228">
    <property type="component" value="Unassembled WGS sequence"/>
</dbReference>
<evidence type="ECO:0000313" key="6">
    <source>
        <dbReference type="EMBL" id="CAF3559409.1"/>
    </source>
</evidence>
<evidence type="ECO:0000256" key="1">
    <source>
        <dbReference type="ARBA" id="ARBA00022737"/>
    </source>
</evidence>
<sequence>MSEQMPISSFSSRTFAPFSSRMTMHKNNVKLEHHPVEENPLRKRLNLLLLNIHEQNRVLNELQLDEIHSNITVKLKEWKLNMFENVNKHYDKCEKDNCTSYKHLSLFQQTISNILTNHILKRLQQSTISKQDLNELEVKLQQMKIEIDILKQANVKLDSKQCQIVGQLRLLKVNQQLSCDEIYKNDENQQQQLVASVSATEEQQELPSLRLLVSKYHVDKINSFDQSYVHLTTLSTIPECILTIKHDDTTTNKKKLITLFSGMINIFKIDDNDDEQQQQQQQQRQSHYEIRYLIDEQYASSIIGKLGENAKLLKEKYSLDTLKVYPTSCPHSNERVVLLKAMEKENIILCLADIYLNIIKPSISDQQFHFYDLINYDYTMTDCYGGYREQSFTNNSNKKKIQSNSELSSFSNMLEYTFTNNEHHHKYEDKDNAGDSDGEDVGYKQHFSIRCENEDIIVQELSGIDWKNSGRIIGPFGMHIDTIRQKSGASIHLAEHKNDKSLVKGTKKQIDIALKLIEQLIHENHGKILPFQKHRSHGKRK</sequence>
<dbReference type="Gene3D" id="3.30.1370.10">
    <property type="entry name" value="K Homology domain, type 1"/>
    <property type="match status" value="2"/>
</dbReference>
<dbReference type="SUPFAM" id="SSF54791">
    <property type="entry name" value="Eukaryotic type KH-domain (KH-domain type I)"/>
    <property type="match status" value="2"/>
</dbReference>
<accession>A0A8S2D147</accession>
<evidence type="ECO:0000259" key="4">
    <source>
        <dbReference type="SMART" id="SM00322"/>
    </source>
</evidence>
<dbReference type="InterPro" id="IPR036612">
    <property type="entry name" value="KH_dom_type_1_sf"/>
</dbReference>
<dbReference type="GO" id="GO:0003723">
    <property type="term" value="F:RNA binding"/>
    <property type="evidence" value="ECO:0007669"/>
    <property type="project" value="UniProtKB-UniRule"/>
</dbReference>
<feature type="domain" description="K Homology" evidence="4">
    <location>
        <begin position="286"/>
        <end position="359"/>
    </location>
</feature>
<dbReference type="AlphaFoldDB" id="A0A8S2D147"/>
<evidence type="ECO:0000313" key="5">
    <source>
        <dbReference type="EMBL" id="CAF0778072.1"/>
    </source>
</evidence>
<evidence type="ECO:0000313" key="7">
    <source>
        <dbReference type="Proteomes" id="UP000677228"/>
    </source>
</evidence>